<name>A0A0C3C3P8_PILCF</name>
<keyword evidence="2" id="KW-1185">Reference proteome</keyword>
<reference evidence="1 2" key="1">
    <citation type="submission" date="2014-04" db="EMBL/GenBank/DDBJ databases">
        <authorList>
            <consortium name="DOE Joint Genome Institute"/>
            <person name="Kuo A."/>
            <person name="Tarkka M."/>
            <person name="Buscot F."/>
            <person name="Kohler A."/>
            <person name="Nagy L.G."/>
            <person name="Floudas D."/>
            <person name="Copeland A."/>
            <person name="Barry K.W."/>
            <person name="Cichocki N."/>
            <person name="Veneault-Fourrey C."/>
            <person name="LaButti K."/>
            <person name="Lindquist E.A."/>
            <person name="Lipzen A."/>
            <person name="Lundell T."/>
            <person name="Morin E."/>
            <person name="Murat C."/>
            <person name="Sun H."/>
            <person name="Tunlid A."/>
            <person name="Henrissat B."/>
            <person name="Grigoriev I.V."/>
            <person name="Hibbett D.S."/>
            <person name="Martin F."/>
            <person name="Nordberg H.P."/>
            <person name="Cantor M.N."/>
            <person name="Hua S.X."/>
        </authorList>
    </citation>
    <scope>NUCLEOTIDE SEQUENCE [LARGE SCALE GENOMIC DNA]</scope>
    <source>
        <strain evidence="1 2">F 1598</strain>
    </source>
</reference>
<evidence type="ECO:0000313" key="1">
    <source>
        <dbReference type="EMBL" id="KIM84237.1"/>
    </source>
</evidence>
<dbReference type="InParanoid" id="A0A0C3C3P8"/>
<organism evidence="1 2">
    <name type="scientific">Piloderma croceum (strain F 1598)</name>
    <dbReference type="NCBI Taxonomy" id="765440"/>
    <lineage>
        <taxon>Eukaryota</taxon>
        <taxon>Fungi</taxon>
        <taxon>Dikarya</taxon>
        <taxon>Basidiomycota</taxon>
        <taxon>Agaricomycotina</taxon>
        <taxon>Agaricomycetes</taxon>
        <taxon>Agaricomycetidae</taxon>
        <taxon>Atheliales</taxon>
        <taxon>Atheliaceae</taxon>
        <taxon>Piloderma</taxon>
    </lineage>
</organism>
<dbReference type="HOGENOM" id="CLU_2705702_0_0_1"/>
<sequence>MIMMINFESCLHPRAPRSISSIDNSQPPHPKPVTALTPIISIVAISWYLQLASTVPAEARILLQSAVHCLANV</sequence>
<gene>
    <name evidence="1" type="ORF">PILCRDRAFT_818573</name>
</gene>
<dbReference type="Proteomes" id="UP000054166">
    <property type="component" value="Unassembled WGS sequence"/>
</dbReference>
<reference evidence="2" key="2">
    <citation type="submission" date="2015-01" db="EMBL/GenBank/DDBJ databases">
        <title>Evolutionary Origins and Diversification of the Mycorrhizal Mutualists.</title>
        <authorList>
            <consortium name="DOE Joint Genome Institute"/>
            <consortium name="Mycorrhizal Genomics Consortium"/>
            <person name="Kohler A."/>
            <person name="Kuo A."/>
            <person name="Nagy L.G."/>
            <person name="Floudas D."/>
            <person name="Copeland A."/>
            <person name="Barry K.W."/>
            <person name="Cichocki N."/>
            <person name="Veneault-Fourrey C."/>
            <person name="LaButti K."/>
            <person name="Lindquist E.A."/>
            <person name="Lipzen A."/>
            <person name="Lundell T."/>
            <person name="Morin E."/>
            <person name="Murat C."/>
            <person name="Riley R."/>
            <person name="Ohm R."/>
            <person name="Sun H."/>
            <person name="Tunlid A."/>
            <person name="Henrissat B."/>
            <person name="Grigoriev I.V."/>
            <person name="Hibbett D.S."/>
            <person name="Martin F."/>
        </authorList>
    </citation>
    <scope>NUCLEOTIDE SEQUENCE [LARGE SCALE GENOMIC DNA]</scope>
    <source>
        <strain evidence="2">F 1598</strain>
    </source>
</reference>
<accession>A0A0C3C3P8</accession>
<protein>
    <submittedName>
        <fullName evidence="1">Uncharacterized protein</fullName>
    </submittedName>
</protein>
<dbReference type="AlphaFoldDB" id="A0A0C3C3P8"/>
<evidence type="ECO:0000313" key="2">
    <source>
        <dbReference type="Proteomes" id="UP000054166"/>
    </source>
</evidence>
<dbReference type="EMBL" id="KN832988">
    <property type="protein sequence ID" value="KIM84237.1"/>
    <property type="molecule type" value="Genomic_DNA"/>
</dbReference>
<proteinExistence type="predicted"/>